<organism evidence="2 3">
    <name type="scientific">Venturia nashicola</name>
    <dbReference type="NCBI Taxonomy" id="86259"/>
    <lineage>
        <taxon>Eukaryota</taxon>
        <taxon>Fungi</taxon>
        <taxon>Dikarya</taxon>
        <taxon>Ascomycota</taxon>
        <taxon>Pezizomycotina</taxon>
        <taxon>Dothideomycetes</taxon>
        <taxon>Pleosporomycetidae</taxon>
        <taxon>Venturiales</taxon>
        <taxon>Venturiaceae</taxon>
        <taxon>Venturia</taxon>
    </lineage>
</organism>
<evidence type="ECO:0000313" key="3">
    <source>
        <dbReference type="Proteomes" id="UP000298493"/>
    </source>
</evidence>
<evidence type="ECO:0000256" key="1">
    <source>
        <dbReference type="SAM" id="MobiDB-lite"/>
    </source>
</evidence>
<dbReference type="EMBL" id="SNSC02000004">
    <property type="protein sequence ID" value="TID24924.1"/>
    <property type="molecule type" value="Genomic_DNA"/>
</dbReference>
<accession>A0A4Z1PQL4</accession>
<evidence type="ECO:0000313" key="2">
    <source>
        <dbReference type="EMBL" id="TID24924.1"/>
    </source>
</evidence>
<protein>
    <submittedName>
        <fullName evidence="2">Uncharacterized protein</fullName>
    </submittedName>
</protein>
<reference evidence="2 3" key="1">
    <citation type="submission" date="2019-04" db="EMBL/GenBank/DDBJ databases">
        <title>High contiguity whole genome sequence and gene annotation resource for two Venturia nashicola isolates.</title>
        <authorList>
            <person name="Prokchorchik M."/>
            <person name="Won K."/>
            <person name="Lee Y."/>
            <person name="Choi E.D."/>
            <person name="Segonzac C."/>
            <person name="Sohn K.H."/>
        </authorList>
    </citation>
    <scope>NUCLEOTIDE SEQUENCE [LARGE SCALE GENOMIC DNA]</scope>
    <source>
        <strain evidence="2 3">PRI2</strain>
    </source>
</reference>
<comment type="caution">
    <text evidence="2">The sequence shown here is derived from an EMBL/GenBank/DDBJ whole genome shotgun (WGS) entry which is preliminary data.</text>
</comment>
<keyword evidence="3" id="KW-1185">Reference proteome</keyword>
<dbReference type="AlphaFoldDB" id="A0A4Z1PQL4"/>
<proteinExistence type="predicted"/>
<feature type="region of interest" description="Disordered" evidence="1">
    <location>
        <begin position="281"/>
        <end position="313"/>
    </location>
</feature>
<sequence length="355" mass="40130">MDIKMTKKWPNRLPPSPVVVDPKGDIMLEVELDSSETYKAMLEISNFGTALAWTVHNPANGPFVLKLEDDRNVASMLTLMRIIHHQAQFFPAGGEKIHSLVPNRLAVLAGQYLSVPSETLLPTACILDDTQRSMTSLSNWSGKRIIGSRLLSLDIWLILDVAYLRCHVTTIRATRKGSREMLESIGPVCEWELLNSTNVMTLGEQYDIFEVILTIHSTLSEELDLIDENSVEKLLDQVSAITFKIKHFFGVENAGLFCKSTCRPNFEVCWNRERDQEIRPLAKGPLETSDHETKEGADLVRSPPLPPSSIGNVSCQHRRQRYCFQPPKPWETDAVHSVLPHHSIKHVWNVKTFQA</sequence>
<dbReference type="Proteomes" id="UP000298493">
    <property type="component" value="Unassembled WGS sequence"/>
</dbReference>
<gene>
    <name evidence="2" type="ORF">E6O75_ATG04129</name>
</gene>
<feature type="compositionally biased region" description="Basic and acidic residues" evidence="1">
    <location>
        <begin position="288"/>
        <end position="298"/>
    </location>
</feature>
<name>A0A4Z1PQL4_9PEZI</name>